<dbReference type="InterPro" id="IPR029058">
    <property type="entry name" value="AB_hydrolase_fold"/>
</dbReference>
<dbReference type="InterPro" id="IPR013094">
    <property type="entry name" value="AB_hydrolase_3"/>
</dbReference>
<evidence type="ECO:0000256" key="3">
    <source>
        <dbReference type="PROSITE-ProRule" id="PRU10038"/>
    </source>
</evidence>
<keyword evidence="2 6" id="KW-0378">Hydrolase</keyword>
<dbReference type="STRING" id="1664694.A0A0N1I1C4"/>
<reference evidence="6 7" key="1">
    <citation type="submission" date="2015-06" db="EMBL/GenBank/DDBJ databases">
        <title>Draft genome of the ant-associated black yeast Phialophora attae CBS 131958.</title>
        <authorList>
            <person name="Moreno L.F."/>
            <person name="Stielow B.J."/>
            <person name="de Hoog S."/>
            <person name="Vicente V.A."/>
            <person name="Weiss V.A."/>
            <person name="de Vries M."/>
            <person name="Cruz L.M."/>
            <person name="Souza E.M."/>
        </authorList>
    </citation>
    <scope>NUCLEOTIDE SEQUENCE [LARGE SCALE GENOMIC DNA]</scope>
    <source>
        <strain evidence="6 7">CBS 131958</strain>
    </source>
</reference>
<evidence type="ECO:0000256" key="2">
    <source>
        <dbReference type="ARBA" id="ARBA00022801"/>
    </source>
</evidence>
<gene>
    <name evidence="6" type="ORF">AB675_237</name>
</gene>
<dbReference type="InterPro" id="IPR050300">
    <property type="entry name" value="GDXG_lipolytic_enzyme"/>
</dbReference>
<comment type="caution">
    <text evidence="6">The sequence shown here is derived from an EMBL/GenBank/DDBJ whole genome shotgun (WGS) entry which is preliminary data.</text>
</comment>
<feature type="region of interest" description="Disordered" evidence="4">
    <location>
        <begin position="342"/>
        <end position="361"/>
    </location>
</feature>
<evidence type="ECO:0000256" key="1">
    <source>
        <dbReference type="ARBA" id="ARBA00010515"/>
    </source>
</evidence>
<organism evidence="6 7">
    <name type="scientific">Cyphellophora attinorum</name>
    <dbReference type="NCBI Taxonomy" id="1664694"/>
    <lineage>
        <taxon>Eukaryota</taxon>
        <taxon>Fungi</taxon>
        <taxon>Dikarya</taxon>
        <taxon>Ascomycota</taxon>
        <taxon>Pezizomycotina</taxon>
        <taxon>Eurotiomycetes</taxon>
        <taxon>Chaetothyriomycetidae</taxon>
        <taxon>Chaetothyriales</taxon>
        <taxon>Cyphellophoraceae</taxon>
        <taxon>Cyphellophora</taxon>
    </lineage>
</organism>
<comment type="similarity">
    <text evidence="1">Belongs to the 'GDXG' lipolytic enzyme family.</text>
</comment>
<evidence type="ECO:0000256" key="4">
    <source>
        <dbReference type="SAM" id="MobiDB-lite"/>
    </source>
</evidence>
<dbReference type="GeneID" id="28734216"/>
<dbReference type="Pfam" id="PF07859">
    <property type="entry name" value="Abhydrolase_3"/>
    <property type="match status" value="1"/>
</dbReference>
<dbReference type="VEuPathDB" id="FungiDB:AB675_237"/>
<dbReference type="Proteomes" id="UP000038010">
    <property type="component" value="Unassembled WGS sequence"/>
</dbReference>
<feature type="active site" evidence="3">
    <location>
        <position position="168"/>
    </location>
</feature>
<dbReference type="SUPFAM" id="SSF53474">
    <property type="entry name" value="alpha/beta-Hydrolases"/>
    <property type="match status" value="1"/>
</dbReference>
<dbReference type="GO" id="GO:0016787">
    <property type="term" value="F:hydrolase activity"/>
    <property type="evidence" value="ECO:0007669"/>
    <property type="project" value="UniProtKB-KW"/>
</dbReference>
<dbReference type="PANTHER" id="PTHR48081:SF8">
    <property type="entry name" value="ALPHA_BETA HYDROLASE FOLD-3 DOMAIN-CONTAINING PROTEIN-RELATED"/>
    <property type="match status" value="1"/>
</dbReference>
<feature type="domain" description="Alpha/beta hydrolase fold-3" evidence="5">
    <location>
        <begin position="90"/>
        <end position="304"/>
    </location>
</feature>
<evidence type="ECO:0000313" key="6">
    <source>
        <dbReference type="EMBL" id="KPI45616.1"/>
    </source>
</evidence>
<dbReference type="RefSeq" id="XP_018005579.1">
    <property type="nucleotide sequence ID" value="XM_018142347.1"/>
</dbReference>
<protein>
    <submittedName>
        <fullName evidence="6">Putative alpha/beta hydrolase</fullName>
    </submittedName>
</protein>
<dbReference type="AlphaFoldDB" id="A0A0N1I1C4"/>
<dbReference type="PROSITE" id="PS01174">
    <property type="entry name" value="LIPASE_GDXG_SER"/>
    <property type="match status" value="1"/>
</dbReference>
<accession>A0A0N1I1C4</accession>
<keyword evidence="7" id="KW-1185">Reference proteome</keyword>
<proteinExistence type="inferred from homology"/>
<evidence type="ECO:0000259" key="5">
    <source>
        <dbReference type="Pfam" id="PF07859"/>
    </source>
</evidence>
<name>A0A0N1I1C4_9EURO</name>
<dbReference type="OrthoDB" id="408631at2759"/>
<evidence type="ECO:0000313" key="7">
    <source>
        <dbReference type="Proteomes" id="UP000038010"/>
    </source>
</evidence>
<sequence length="361" mass="39284">MSGTPVPNPNPYVDQDCAAFEEQAATLADGASLASVSASQFRQLLKEFQTPAPKHSGITTAHFEVKTSAFGNVKTFLVKPSHSEQDLPVIFYVHGGGWISGDFFDWESLVFDLVERTGFALVFPHYTLAPEARFPTQQEQCLEVLQYIVKHGRTKGLMPNKIVIAGDSAGGQIVPAINILNQQRDLDLPISHQILMFPAIDSSTVVTRFSEFLFQDGPLINEAFLIESLDDYFGPLPVSAADRSSILASPILMTAAQAKEFMPPTTIVTGQADYLRDQGEDFARLLQTSGVECGVLQGVALLHDSVVFNLARKSPTVELIMIMVAGKIKEVLGEGKGVKGLVEQNGNGEPLEHGGKRKRRS</sequence>
<dbReference type="PANTHER" id="PTHR48081">
    <property type="entry name" value="AB HYDROLASE SUPERFAMILY PROTEIN C4A8.06C"/>
    <property type="match status" value="1"/>
</dbReference>
<dbReference type="Gene3D" id="3.40.50.1820">
    <property type="entry name" value="alpha/beta hydrolase"/>
    <property type="match status" value="1"/>
</dbReference>
<dbReference type="EMBL" id="LFJN01000001">
    <property type="protein sequence ID" value="KPI45616.1"/>
    <property type="molecule type" value="Genomic_DNA"/>
</dbReference>
<dbReference type="InterPro" id="IPR033140">
    <property type="entry name" value="Lipase_GDXG_put_SER_AS"/>
</dbReference>